<keyword evidence="3 6" id="KW-0349">Heme</keyword>
<evidence type="ECO:0000256" key="5">
    <source>
        <dbReference type="ARBA" id="ARBA00023004"/>
    </source>
</evidence>
<dbReference type="AlphaFoldDB" id="A0AAN6RDJ4"/>
<dbReference type="GO" id="GO:0016705">
    <property type="term" value="F:oxidoreductase activity, acting on paired donors, with incorporation or reduction of molecular oxygen"/>
    <property type="evidence" value="ECO:0007669"/>
    <property type="project" value="InterPro"/>
</dbReference>
<evidence type="ECO:0000256" key="6">
    <source>
        <dbReference type="PIRSR" id="PIRSR602403-1"/>
    </source>
</evidence>
<dbReference type="PANTHER" id="PTHR24304">
    <property type="entry name" value="CYTOCHROME P450 FAMILY 7"/>
    <property type="match status" value="1"/>
</dbReference>
<dbReference type="InterPro" id="IPR050529">
    <property type="entry name" value="CYP450_sterol_14alpha_dmase"/>
</dbReference>
<sequence>MITGNNGNGVKRPPAASHWLPLLSHTRTFASGSITLALTFLKERKENMPVRFHGIGFDFILISGTNLVRKALTADTHLDWNHTSAQIFGRLFNAPKKIRGAIAADDSGVGVKPYPGSSVHPGQRLIRNQVLFFNDAFSKKSMDEIVSRFLRELKKDDHGMGIGNTWRDVPDLYMFLRKIVFRCAVVSFFGHNMLRLNPDVEKDFTEFDDSVSFLATGLPRFMNPRAFESRARCLAAVKRWRQDAVRRSEEQQDKEEPEGTEWDPAWGLRALKRRNKLFDASEGLFDEDATAATDLATMWAFTSNLIPGTFWLLFEILQDENLYQRSKEALACARSADGSIDTTRVMNNQILQSVYAEVLRVHTGSMVNRTVKKTHELDSWLLKKNQTVVVSSHVEHHSAYWNTVDSSGCSHPPEEFWADRFLTPEGQFSLEGMQGKFMPYGMGEHMCPGRHFAKHGMLLTFAVLMDRFDIEIVSPKGWRPDNDFSSIKYSASRGEASIYVGSSIYVRDLGPMQPFQLAYDAHTWEALSLSAVKKGLDEHRLAEIQWRDTRPNPVTLSLHLRQPCIVRCRPSSGCMAAKPGHEAQYDHFRQLASAIAVDLIFDLRYLNQNHAVFLQLISCWRSLIGVPAETYNGPLSRQTDWAVFGPFEEDIPESPPSYAAASGESSRQGSTSPARPPSKRRRVLSPASHMALAQVASSSLIGSPTEKATTTTASPSLPSSPLHTTPVLQRMVKTTIEAVLPDALAQLFAVDFSTSDTTASSSIGTRISTRIADHAGELLQKIYIEKLDKLRTDTLNAAYDSRADADYLLYEQVDNYKVDLAITKEEGISELHDEVENTMGKFTERVEALTNQMHADMREQADELCLEASGRLQEAVAVQEKICLQGIKRRSLIPHQDAAAGRTQRASSLPLGV</sequence>
<comment type="cofactor">
    <cofactor evidence="1 6">
        <name>heme</name>
        <dbReference type="ChEBI" id="CHEBI:30413"/>
    </cofactor>
</comment>
<evidence type="ECO:0000313" key="9">
    <source>
        <dbReference type="Proteomes" id="UP001280581"/>
    </source>
</evidence>
<evidence type="ECO:0000256" key="4">
    <source>
        <dbReference type="ARBA" id="ARBA00022723"/>
    </source>
</evidence>
<gene>
    <name evidence="8" type="ORF">GRF29_185g41987</name>
</gene>
<accession>A0AAN6RDJ4</accession>
<dbReference type="PANTHER" id="PTHR24304:SF2">
    <property type="entry name" value="24-HYDROXYCHOLESTEROL 7-ALPHA-HYDROXYLASE"/>
    <property type="match status" value="1"/>
</dbReference>
<dbReference type="CDD" id="cd11040">
    <property type="entry name" value="CYP7_CYP8-like"/>
    <property type="match status" value="1"/>
</dbReference>
<comment type="caution">
    <text evidence="8">The sequence shown here is derived from an EMBL/GenBank/DDBJ whole genome shotgun (WGS) entry which is preliminary data.</text>
</comment>
<dbReference type="Gene3D" id="1.10.630.10">
    <property type="entry name" value="Cytochrome P450"/>
    <property type="match status" value="1"/>
</dbReference>
<protein>
    <recommendedName>
        <fullName evidence="10">Cytochrome P450</fullName>
    </recommendedName>
</protein>
<comment type="similarity">
    <text evidence="2">Belongs to the cytochrome P450 family.</text>
</comment>
<feature type="compositionally biased region" description="Polar residues" evidence="7">
    <location>
        <begin position="663"/>
        <end position="673"/>
    </location>
</feature>
<proteinExistence type="inferred from homology"/>
<dbReference type="InterPro" id="IPR002403">
    <property type="entry name" value="Cyt_P450_E_grp-IV"/>
</dbReference>
<evidence type="ECO:0000256" key="2">
    <source>
        <dbReference type="ARBA" id="ARBA00010617"/>
    </source>
</evidence>
<evidence type="ECO:0000256" key="1">
    <source>
        <dbReference type="ARBA" id="ARBA00001971"/>
    </source>
</evidence>
<dbReference type="GO" id="GO:0008395">
    <property type="term" value="F:steroid hydroxylase activity"/>
    <property type="evidence" value="ECO:0007669"/>
    <property type="project" value="TreeGrafter"/>
</dbReference>
<keyword evidence="5 6" id="KW-0408">Iron</keyword>
<name>A0AAN6RDJ4_9PLEO</name>
<feature type="compositionally biased region" description="Low complexity" evidence="7">
    <location>
        <begin position="708"/>
        <end position="723"/>
    </location>
</feature>
<dbReference type="Pfam" id="PF00067">
    <property type="entry name" value="p450"/>
    <property type="match status" value="1"/>
</dbReference>
<dbReference type="InterPro" id="IPR001128">
    <property type="entry name" value="Cyt_P450"/>
</dbReference>
<keyword evidence="4 6" id="KW-0479">Metal-binding</keyword>
<dbReference type="EMBL" id="WVTA01000016">
    <property type="protein sequence ID" value="KAK3201185.1"/>
    <property type="molecule type" value="Genomic_DNA"/>
</dbReference>
<evidence type="ECO:0000313" key="8">
    <source>
        <dbReference type="EMBL" id="KAK3201185.1"/>
    </source>
</evidence>
<evidence type="ECO:0008006" key="10">
    <source>
        <dbReference type="Google" id="ProtNLM"/>
    </source>
</evidence>
<evidence type="ECO:0000256" key="7">
    <source>
        <dbReference type="SAM" id="MobiDB-lite"/>
    </source>
</evidence>
<dbReference type="GO" id="GO:0005506">
    <property type="term" value="F:iron ion binding"/>
    <property type="evidence" value="ECO:0007669"/>
    <property type="project" value="InterPro"/>
</dbReference>
<dbReference type="InterPro" id="IPR036396">
    <property type="entry name" value="Cyt_P450_sf"/>
</dbReference>
<feature type="region of interest" description="Disordered" evidence="7">
    <location>
        <begin position="652"/>
        <end position="683"/>
    </location>
</feature>
<keyword evidence="9" id="KW-1185">Reference proteome</keyword>
<feature type="binding site" description="axial binding residue" evidence="6">
    <location>
        <position position="447"/>
    </location>
    <ligand>
        <name>heme</name>
        <dbReference type="ChEBI" id="CHEBI:30413"/>
    </ligand>
    <ligandPart>
        <name>Fe</name>
        <dbReference type="ChEBI" id="CHEBI:18248"/>
    </ligandPart>
</feature>
<feature type="region of interest" description="Disordered" evidence="7">
    <location>
        <begin position="701"/>
        <end position="723"/>
    </location>
</feature>
<organism evidence="8 9">
    <name type="scientific">Pseudopithomyces chartarum</name>
    <dbReference type="NCBI Taxonomy" id="1892770"/>
    <lineage>
        <taxon>Eukaryota</taxon>
        <taxon>Fungi</taxon>
        <taxon>Dikarya</taxon>
        <taxon>Ascomycota</taxon>
        <taxon>Pezizomycotina</taxon>
        <taxon>Dothideomycetes</taxon>
        <taxon>Pleosporomycetidae</taxon>
        <taxon>Pleosporales</taxon>
        <taxon>Massarineae</taxon>
        <taxon>Didymosphaeriaceae</taxon>
        <taxon>Pseudopithomyces</taxon>
    </lineage>
</organism>
<dbReference type="PRINTS" id="PR00465">
    <property type="entry name" value="EP450IV"/>
</dbReference>
<reference evidence="8 9" key="1">
    <citation type="submission" date="2021-02" db="EMBL/GenBank/DDBJ databases">
        <title>Genome assembly of Pseudopithomyces chartarum.</title>
        <authorList>
            <person name="Jauregui R."/>
            <person name="Singh J."/>
            <person name="Voisey C."/>
        </authorList>
    </citation>
    <scope>NUCLEOTIDE SEQUENCE [LARGE SCALE GENOMIC DNA]</scope>
    <source>
        <strain evidence="8 9">AGR01</strain>
    </source>
</reference>
<dbReference type="SUPFAM" id="SSF48264">
    <property type="entry name" value="Cytochrome P450"/>
    <property type="match status" value="1"/>
</dbReference>
<evidence type="ECO:0000256" key="3">
    <source>
        <dbReference type="ARBA" id="ARBA00022617"/>
    </source>
</evidence>
<dbReference type="Proteomes" id="UP001280581">
    <property type="component" value="Unassembled WGS sequence"/>
</dbReference>
<dbReference type="GO" id="GO:0020037">
    <property type="term" value="F:heme binding"/>
    <property type="evidence" value="ECO:0007669"/>
    <property type="project" value="InterPro"/>
</dbReference>